<gene>
    <name evidence="1" type="ORF">UFOVP338_49</name>
</gene>
<dbReference type="SUPFAM" id="SSF48371">
    <property type="entry name" value="ARM repeat"/>
    <property type="match status" value="1"/>
</dbReference>
<dbReference type="Gene3D" id="1.25.10.10">
    <property type="entry name" value="Leucine-rich Repeat Variant"/>
    <property type="match status" value="1"/>
</dbReference>
<name>A0A6J5M018_9CAUD</name>
<proteinExistence type="predicted"/>
<sequence length="92" mass="10297">MGGFNSGVFKMTITKILLDLFNSDWRIRQAVAENTKCPIKTLIELAKDSDWCVRLAVAKNANCPIKTLIELAKDSDWRVRLAVAKNANFPTS</sequence>
<organism evidence="1">
    <name type="scientific">uncultured Caudovirales phage</name>
    <dbReference type="NCBI Taxonomy" id="2100421"/>
    <lineage>
        <taxon>Viruses</taxon>
        <taxon>Duplodnaviria</taxon>
        <taxon>Heunggongvirae</taxon>
        <taxon>Uroviricota</taxon>
        <taxon>Caudoviricetes</taxon>
        <taxon>Peduoviridae</taxon>
        <taxon>Maltschvirus</taxon>
        <taxon>Maltschvirus maltsch</taxon>
    </lineage>
</organism>
<dbReference type="InterPro" id="IPR016024">
    <property type="entry name" value="ARM-type_fold"/>
</dbReference>
<dbReference type="InterPro" id="IPR011989">
    <property type="entry name" value="ARM-like"/>
</dbReference>
<dbReference type="EMBL" id="LR796351">
    <property type="protein sequence ID" value="CAB4139512.1"/>
    <property type="molecule type" value="Genomic_DNA"/>
</dbReference>
<protein>
    <submittedName>
        <fullName evidence="1">Uncharacterized protein</fullName>
    </submittedName>
</protein>
<accession>A0A6J5M018</accession>
<reference evidence="1" key="1">
    <citation type="submission" date="2020-04" db="EMBL/GenBank/DDBJ databases">
        <authorList>
            <person name="Chiriac C."/>
            <person name="Salcher M."/>
            <person name="Ghai R."/>
            <person name="Kavagutti S V."/>
        </authorList>
    </citation>
    <scope>NUCLEOTIDE SEQUENCE</scope>
</reference>
<evidence type="ECO:0000313" key="1">
    <source>
        <dbReference type="EMBL" id="CAB4139512.1"/>
    </source>
</evidence>